<dbReference type="GO" id="GO:0042276">
    <property type="term" value="P:error-prone translesion synthesis"/>
    <property type="evidence" value="ECO:0007669"/>
    <property type="project" value="TreeGrafter"/>
</dbReference>
<keyword evidence="5" id="KW-0234">DNA repair</keyword>
<dbReference type="Proteomes" id="UP000242084">
    <property type="component" value="Chromosome 1"/>
</dbReference>
<keyword evidence="7" id="KW-0808">Transferase</keyword>
<dbReference type="SUPFAM" id="SSF100879">
    <property type="entry name" value="Lesion bypass DNA polymerase (Y-family), little finger domain"/>
    <property type="match status" value="1"/>
</dbReference>
<dbReference type="GO" id="GO:0009432">
    <property type="term" value="P:SOS response"/>
    <property type="evidence" value="ECO:0007669"/>
    <property type="project" value="TreeGrafter"/>
</dbReference>
<keyword evidence="7" id="KW-0548">Nucleotidyltransferase</keyword>
<organism evidence="7 8">
    <name type="scientific">Mammaliicoccus stepanovicii</name>
    <dbReference type="NCBI Taxonomy" id="643214"/>
    <lineage>
        <taxon>Bacteria</taxon>
        <taxon>Bacillati</taxon>
        <taxon>Bacillota</taxon>
        <taxon>Bacilli</taxon>
        <taxon>Bacillales</taxon>
        <taxon>Staphylococcaceae</taxon>
        <taxon>Mammaliicoccus</taxon>
    </lineage>
</organism>
<dbReference type="Gene3D" id="3.40.1170.60">
    <property type="match status" value="1"/>
</dbReference>
<evidence type="ECO:0000256" key="5">
    <source>
        <dbReference type="ARBA" id="ARBA00023204"/>
    </source>
</evidence>
<dbReference type="AlphaFoldDB" id="A0A239ZVR1"/>
<dbReference type="InterPro" id="IPR043128">
    <property type="entry name" value="Rev_trsase/Diguanyl_cyclase"/>
</dbReference>
<dbReference type="EC" id="2.7.7.7" evidence="7"/>
<dbReference type="InterPro" id="IPR036775">
    <property type="entry name" value="DNA_pol_Y-fam_lit_finger_sf"/>
</dbReference>
<dbReference type="Pfam" id="PF11798">
    <property type="entry name" value="IMS_HHH"/>
    <property type="match status" value="1"/>
</dbReference>
<evidence type="ECO:0000313" key="8">
    <source>
        <dbReference type="Proteomes" id="UP000242084"/>
    </source>
</evidence>
<dbReference type="InterPro" id="IPR024728">
    <property type="entry name" value="PolY_HhH_motif"/>
</dbReference>
<dbReference type="Gene3D" id="3.30.70.270">
    <property type="match status" value="1"/>
</dbReference>
<accession>A0A239ZVR1</accession>
<keyword evidence="2" id="KW-0515">Mutator protein</keyword>
<name>A0A239ZVR1_9STAP</name>
<dbReference type="PANTHER" id="PTHR11076:SF35">
    <property type="entry name" value="DNA REPAIR PROTEIN HOMOLOG YOBH"/>
    <property type="match status" value="1"/>
</dbReference>
<dbReference type="InterPro" id="IPR001126">
    <property type="entry name" value="UmuC"/>
</dbReference>
<gene>
    <name evidence="7" type="primary">dinB_2</name>
    <name evidence="7" type="ORF">SAMEA4384403_01985</name>
</gene>
<evidence type="ECO:0000313" key="7">
    <source>
        <dbReference type="EMBL" id="SNV75165.1"/>
    </source>
</evidence>
<keyword evidence="3" id="KW-0227">DNA damage</keyword>
<dbReference type="SUPFAM" id="SSF56672">
    <property type="entry name" value="DNA/RNA polymerases"/>
    <property type="match status" value="1"/>
</dbReference>
<dbReference type="GO" id="GO:0006281">
    <property type="term" value="P:DNA repair"/>
    <property type="evidence" value="ECO:0007669"/>
    <property type="project" value="UniProtKB-KW"/>
</dbReference>
<dbReference type="PANTHER" id="PTHR11076">
    <property type="entry name" value="DNA REPAIR POLYMERASE UMUC / TRANSFERASE FAMILY MEMBER"/>
    <property type="match status" value="1"/>
</dbReference>
<evidence type="ECO:0000256" key="4">
    <source>
        <dbReference type="ARBA" id="ARBA00022932"/>
    </source>
</evidence>
<dbReference type="InterPro" id="IPR017961">
    <property type="entry name" value="DNA_pol_Y-fam_little_finger"/>
</dbReference>
<reference evidence="7 8" key="1">
    <citation type="submission" date="2017-06" db="EMBL/GenBank/DDBJ databases">
        <authorList>
            <consortium name="Pathogen Informatics"/>
        </authorList>
    </citation>
    <scope>NUCLEOTIDE SEQUENCE [LARGE SCALE GENOMIC DNA]</scope>
    <source>
        <strain evidence="7 8">NCTC13839</strain>
    </source>
</reference>
<evidence type="ECO:0000259" key="6">
    <source>
        <dbReference type="PROSITE" id="PS50173"/>
    </source>
</evidence>
<evidence type="ECO:0000256" key="2">
    <source>
        <dbReference type="ARBA" id="ARBA00022457"/>
    </source>
</evidence>
<dbReference type="GO" id="GO:0005829">
    <property type="term" value="C:cytosol"/>
    <property type="evidence" value="ECO:0007669"/>
    <property type="project" value="TreeGrafter"/>
</dbReference>
<dbReference type="GO" id="GO:0003684">
    <property type="term" value="F:damaged DNA binding"/>
    <property type="evidence" value="ECO:0007669"/>
    <property type="project" value="InterPro"/>
</dbReference>
<keyword evidence="8" id="KW-1185">Reference proteome</keyword>
<evidence type="ECO:0000256" key="1">
    <source>
        <dbReference type="ARBA" id="ARBA00010945"/>
    </source>
</evidence>
<dbReference type="InterPro" id="IPR043502">
    <property type="entry name" value="DNA/RNA_pol_sf"/>
</dbReference>
<dbReference type="PROSITE" id="PS50173">
    <property type="entry name" value="UMUC"/>
    <property type="match status" value="1"/>
</dbReference>
<dbReference type="GO" id="GO:0003887">
    <property type="term" value="F:DNA-directed DNA polymerase activity"/>
    <property type="evidence" value="ECO:0007669"/>
    <property type="project" value="UniProtKB-KW"/>
</dbReference>
<dbReference type="Pfam" id="PF00817">
    <property type="entry name" value="IMS"/>
    <property type="match status" value="1"/>
</dbReference>
<dbReference type="Gene3D" id="1.10.150.20">
    <property type="entry name" value="5' to 3' exonuclease, C-terminal subdomain"/>
    <property type="match status" value="1"/>
</dbReference>
<sequence length="419" mass="47902">MYDYNYCLNRDILCVDLKSFFACASCIEKGLNPLNTKLAVVADTKRQGSVVLAATPPLKKLGISTGSRLFEIPQHKDIYIMNPSMKKYIQLSTQISKLALEFVAPEDFHQYSIDEFFMDVSESYHLFAHSPFNLAIKIQDMILEHTHIRSTIGVGSNLLLAKLSMDFEAKQTPLGISEWRYEDVPEKLWPIQPLAKMWGINSRTEAKLNKKGIFTVGHLANYPVEYLKRDFGVIGVDLHLHANGIDESIIRKPHKTYDKSLGKSQILMRDYSMNELKTVLNEQVDEVYYRARKLNLYPTRISVSVGYADIGGVRKQFSNKTGFMNTYVIVNLLWKYLSEHLETNRLCRTIAISFGKFIPNQIKQLSLFEDPFQVKTETIENHLDFIRMKYGKNIVMRGSSLLNSGTLLERQGLIAGHKA</sequence>
<comment type="similarity">
    <text evidence="1">Belongs to the DNA polymerase type-Y family.</text>
</comment>
<evidence type="ECO:0000256" key="3">
    <source>
        <dbReference type="ARBA" id="ARBA00022763"/>
    </source>
</evidence>
<dbReference type="RefSeq" id="WP_095089099.1">
    <property type="nucleotide sequence ID" value="NZ_BMDM01000001.1"/>
</dbReference>
<feature type="domain" description="UmuC" evidence="6">
    <location>
        <begin position="12"/>
        <end position="201"/>
    </location>
</feature>
<dbReference type="KEGG" id="sste:SAMEA4384403_1985"/>
<proteinExistence type="inferred from homology"/>
<dbReference type="InterPro" id="IPR050116">
    <property type="entry name" value="DNA_polymerase-Y"/>
</dbReference>
<dbReference type="Pfam" id="PF11799">
    <property type="entry name" value="IMS_C"/>
    <property type="match status" value="1"/>
</dbReference>
<keyword evidence="4" id="KW-0239">DNA-directed DNA polymerase</keyword>
<protein>
    <submittedName>
        <fullName evidence="7">DNA-damage repair protein</fullName>
        <ecNumber evidence="7">2.7.7.7</ecNumber>
    </submittedName>
</protein>
<dbReference type="EMBL" id="LT906462">
    <property type="protein sequence ID" value="SNV75165.1"/>
    <property type="molecule type" value="Genomic_DNA"/>
</dbReference>
<dbReference type="OrthoDB" id="9808813at2"/>